<evidence type="ECO:0000313" key="1">
    <source>
        <dbReference type="EMBL" id="KAA6398414.1"/>
    </source>
</evidence>
<comment type="caution">
    <text evidence="1">The sequence shown here is derived from an EMBL/GenBank/DDBJ whole genome shotgun (WGS) entry which is preliminary data.</text>
</comment>
<sequence length="81" mass="9950">MHFLPKFEEIKYSVKEVQSYWKLRELNISYKSDYIQRIKERIIQNNPIEENQIRLASASIEKQMEKPKDYARRIAEIFEQE</sequence>
<dbReference type="AlphaFoldDB" id="A0A5J4WTQ6"/>
<gene>
    <name evidence="1" type="ORF">EZS28_006059</name>
</gene>
<evidence type="ECO:0000313" key="2">
    <source>
        <dbReference type="Proteomes" id="UP000324800"/>
    </source>
</evidence>
<proteinExistence type="predicted"/>
<protein>
    <submittedName>
        <fullName evidence="1">Uncharacterized protein</fullName>
    </submittedName>
</protein>
<accession>A0A5J4WTQ6</accession>
<dbReference type="Proteomes" id="UP000324800">
    <property type="component" value="Unassembled WGS sequence"/>
</dbReference>
<dbReference type="EMBL" id="SNRW01000961">
    <property type="protein sequence ID" value="KAA6398414.1"/>
    <property type="molecule type" value="Genomic_DNA"/>
</dbReference>
<name>A0A5J4WTQ6_9EUKA</name>
<reference evidence="1 2" key="1">
    <citation type="submission" date="2019-03" db="EMBL/GenBank/DDBJ databases">
        <title>Single cell metagenomics reveals metabolic interactions within the superorganism composed of flagellate Streblomastix strix and complex community of Bacteroidetes bacteria on its surface.</title>
        <authorList>
            <person name="Treitli S.C."/>
            <person name="Kolisko M."/>
            <person name="Husnik F."/>
            <person name="Keeling P."/>
            <person name="Hampl V."/>
        </authorList>
    </citation>
    <scope>NUCLEOTIDE SEQUENCE [LARGE SCALE GENOMIC DNA]</scope>
    <source>
        <strain evidence="1">ST1C</strain>
    </source>
</reference>
<organism evidence="1 2">
    <name type="scientific">Streblomastix strix</name>
    <dbReference type="NCBI Taxonomy" id="222440"/>
    <lineage>
        <taxon>Eukaryota</taxon>
        <taxon>Metamonada</taxon>
        <taxon>Preaxostyla</taxon>
        <taxon>Oxymonadida</taxon>
        <taxon>Streblomastigidae</taxon>
        <taxon>Streblomastix</taxon>
    </lineage>
</organism>